<evidence type="ECO:0000313" key="1">
    <source>
        <dbReference type="EMBL" id="CCD51542.1"/>
    </source>
</evidence>
<dbReference type="EMBL" id="FQ790337">
    <property type="protein sequence ID" value="CCD51542.1"/>
    <property type="molecule type" value="Genomic_DNA"/>
</dbReference>
<evidence type="ECO:0000313" key="2">
    <source>
        <dbReference type="Proteomes" id="UP000008177"/>
    </source>
</evidence>
<sequence>MICCQFGPARCGDHMFFLVGSAIRSSLRSQFLSYHISPKTFVTRGWISSSRHRQKTSKLFRISKRQRRKEVRIGVVELLLG</sequence>
<dbReference type="InParanoid" id="G2YIK5"/>
<proteinExistence type="predicted"/>
<dbReference type="AlphaFoldDB" id="G2YIK5"/>
<dbReference type="HOGENOM" id="CLU_2573622_0_0_1"/>
<name>G2YIK5_BOTF4</name>
<organism evidence="1 2">
    <name type="scientific">Botryotinia fuckeliana (strain T4)</name>
    <name type="common">Noble rot fungus</name>
    <name type="synonym">Botrytis cinerea</name>
    <dbReference type="NCBI Taxonomy" id="999810"/>
    <lineage>
        <taxon>Eukaryota</taxon>
        <taxon>Fungi</taxon>
        <taxon>Dikarya</taxon>
        <taxon>Ascomycota</taxon>
        <taxon>Pezizomycotina</taxon>
        <taxon>Leotiomycetes</taxon>
        <taxon>Helotiales</taxon>
        <taxon>Sclerotiniaceae</taxon>
        <taxon>Botrytis</taxon>
    </lineage>
</organism>
<dbReference type="Proteomes" id="UP000008177">
    <property type="component" value="Unplaced contigs"/>
</dbReference>
<reference evidence="2" key="1">
    <citation type="journal article" date="2011" name="PLoS Genet.">
        <title>Genomic analysis of the necrotrophic fungal pathogens Sclerotinia sclerotiorum and Botrytis cinerea.</title>
        <authorList>
            <person name="Amselem J."/>
            <person name="Cuomo C.A."/>
            <person name="van Kan J.A."/>
            <person name="Viaud M."/>
            <person name="Benito E.P."/>
            <person name="Couloux A."/>
            <person name="Coutinho P.M."/>
            <person name="de Vries R.P."/>
            <person name="Dyer P.S."/>
            <person name="Fillinger S."/>
            <person name="Fournier E."/>
            <person name="Gout L."/>
            <person name="Hahn M."/>
            <person name="Kohn L."/>
            <person name="Lapalu N."/>
            <person name="Plummer K.M."/>
            <person name="Pradier J.M."/>
            <person name="Quevillon E."/>
            <person name="Sharon A."/>
            <person name="Simon A."/>
            <person name="ten Have A."/>
            <person name="Tudzynski B."/>
            <person name="Tudzynski P."/>
            <person name="Wincker P."/>
            <person name="Andrew M."/>
            <person name="Anthouard V."/>
            <person name="Beever R.E."/>
            <person name="Beffa R."/>
            <person name="Benoit I."/>
            <person name="Bouzid O."/>
            <person name="Brault B."/>
            <person name="Chen Z."/>
            <person name="Choquer M."/>
            <person name="Collemare J."/>
            <person name="Cotton P."/>
            <person name="Danchin E.G."/>
            <person name="Da Silva C."/>
            <person name="Gautier A."/>
            <person name="Giraud C."/>
            <person name="Giraud T."/>
            <person name="Gonzalez C."/>
            <person name="Grossetete S."/>
            <person name="Guldener U."/>
            <person name="Henrissat B."/>
            <person name="Howlett B.J."/>
            <person name="Kodira C."/>
            <person name="Kretschmer M."/>
            <person name="Lappartient A."/>
            <person name="Leroch M."/>
            <person name="Levis C."/>
            <person name="Mauceli E."/>
            <person name="Neuveglise C."/>
            <person name="Oeser B."/>
            <person name="Pearson M."/>
            <person name="Poulain J."/>
            <person name="Poussereau N."/>
            <person name="Quesneville H."/>
            <person name="Rascle C."/>
            <person name="Schumacher J."/>
            <person name="Segurens B."/>
            <person name="Sexton A."/>
            <person name="Silva E."/>
            <person name="Sirven C."/>
            <person name="Soanes D.M."/>
            <person name="Talbot N.J."/>
            <person name="Templeton M."/>
            <person name="Yandava C."/>
            <person name="Yarden O."/>
            <person name="Zeng Q."/>
            <person name="Rollins J.A."/>
            <person name="Lebrun M.H."/>
            <person name="Dickman M."/>
        </authorList>
    </citation>
    <scope>NUCLEOTIDE SEQUENCE [LARGE SCALE GENOMIC DNA]</scope>
    <source>
        <strain evidence="2">T4</strain>
    </source>
</reference>
<protein>
    <submittedName>
        <fullName evidence="1">Uncharacterized protein</fullName>
    </submittedName>
</protein>
<gene>
    <name evidence="1" type="ORF">BofuT4_uP018480.1</name>
</gene>
<accession>G2YIK5</accession>